<keyword evidence="3" id="KW-1185">Reference proteome</keyword>
<feature type="region of interest" description="Disordered" evidence="1">
    <location>
        <begin position="48"/>
        <end position="72"/>
    </location>
</feature>
<evidence type="ECO:0000256" key="1">
    <source>
        <dbReference type="SAM" id="MobiDB-lite"/>
    </source>
</evidence>
<evidence type="ECO:0000313" key="3">
    <source>
        <dbReference type="Proteomes" id="UP000698924"/>
    </source>
</evidence>
<dbReference type="AlphaFoldDB" id="A0AA40ZS67"/>
<feature type="compositionally biased region" description="Polar residues" evidence="1">
    <location>
        <begin position="54"/>
        <end position="72"/>
    </location>
</feature>
<dbReference type="Proteomes" id="UP000698924">
    <property type="component" value="Unassembled WGS sequence"/>
</dbReference>
<organism evidence="2 3">
    <name type="scientific">Caecibacteroides pullorum</name>
    <dbReference type="NCBI Taxonomy" id="2725562"/>
    <lineage>
        <taxon>Bacteria</taxon>
        <taxon>Pseudomonadati</taxon>
        <taxon>Bacteroidota</taxon>
        <taxon>Bacteroidia</taxon>
        <taxon>Bacteroidales</taxon>
        <taxon>Bacteroidaceae</taxon>
        <taxon>Caecibacteroides</taxon>
    </lineage>
</organism>
<sequence>MSNHTKINQICGLKFIPLAEAEIFNLPGSDSINVSGALTEIPIASGEFTEEQTDGSPAKQTLSANVTDTGQDTSSNLRQLFSQEGILVIQLTSGEQKVVGTDEFPVLVTMTQSGSPAAYKLTFDRESPEPAKFLQSF</sequence>
<accession>A0AA40ZS67</accession>
<protein>
    <recommendedName>
        <fullName evidence="4">Phage tail protein</fullName>
    </recommendedName>
</protein>
<evidence type="ECO:0000313" key="2">
    <source>
        <dbReference type="EMBL" id="MBM6856632.1"/>
    </source>
</evidence>
<dbReference type="EMBL" id="JACJMO010000002">
    <property type="protein sequence ID" value="MBM6856632.1"/>
    <property type="molecule type" value="Genomic_DNA"/>
</dbReference>
<proteinExistence type="predicted"/>
<comment type="caution">
    <text evidence="2">The sequence shown here is derived from an EMBL/GenBank/DDBJ whole genome shotgun (WGS) entry which is preliminary data.</text>
</comment>
<gene>
    <name evidence="2" type="ORF">H6D15_03295</name>
</gene>
<evidence type="ECO:0008006" key="4">
    <source>
        <dbReference type="Google" id="ProtNLM"/>
    </source>
</evidence>
<reference evidence="2 3" key="1">
    <citation type="journal article" date="2021" name="Sci. Rep.">
        <title>The distribution of antibiotic resistance genes in chicken gut microbiota commensals.</title>
        <authorList>
            <person name="Juricova H."/>
            <person name="Matiasovicova J."/>
            <person name="Kubasova T."/>
            <person name="Cejkova D."/>
            <person name="Rychlik I."/>
        </authorList>
    </citation>
    <scope>NUCLEOTIDE SEQUENCE [LARGE SCALE GENOMIC DNA]</scope>
    <source>
        <strain evidence="2 3">An421</strain>
    </source>
</reference>
<dbReference type="RefSeq" id="WP_204971098.1">
    <property type="nucleotide sequence ID" value="NZ_JAAZTS010000002.1"/>
</dbReference>
<name>A0AA40ZS67_9BACT</name>